<keyword evidence="3" id="KW-1185">Reference proteome</keyword>
<comment type="caution">
    <text evidence="2">The sequence shown here is derived from an EMBL/GenBank/DDBJ whole genome shotgun (WGS) entry which is preliminary data.</text>
</comment>
<protein>
    <submittedName>
        <fullName evidence="2">Uncharacterized protein</fullName>
    </submittedName>
</protein>
<dbReference type="EMBL" id="LLZH01000284">
    <property type="protein sequence ID" value="KUL28857.1"/>
    <property type="molecule type" value="Genomic_DNA"/>
</dbReference>
<accession>A0A117MPL8</accession>
<feature type="transmembrane region" description="Helical" evidence="1">
    <location>
        <begin position="24"/>
        <end position="45"/>
    </location>
</feature>
<organism evidence="2 3">
    <name type="scientific">Actinoplanes awajinensis subsp. mycoplanecinus</name>
    <dbReference type="NCBI Taxonomy" id="135947"/>
    <lineage>
        <taxon>Bacteria</taxon>
        <taxon>Bacillati</taxon>
        <taxon>Actinomycetota</taxon>
        <taxon>Actinomycetes</taxon>
        <taxon>Micromonosporales</taxon>
        <taxon>Micromonosporaceae</taxon>
        <taxon>Actinoplanes</taxon>
    </lineage>
</organism>
<name>A0A117MPL8_9ACTN</name>
<proteinExistence type="predicted"/>
<feature type="transmembrane region" description="Helical" evidence="1">
    <location>
        <begin position="52"/>
        <end position="75"/>
    </location>
</feature>
<keyword evidence="1" id="KW-1133">Transmembrane helix</keyword>
<dbReference type="Proteomes" id="UP000053244">
    <property type="component" value="Unassembled WGS sequence"/>
</dbReference>
<dbReference type="AlphaFoldDB" id="A0A117MPL8"/>
<sequence length="78" mass="7982">MILLAFMFGLAATTDGGGRAYVGFYGLLEIYLAPAGLVAVLILVAKKPWRQVGIGVAAGTVLGVALVAGGMLLLFQNT</sequence>
<evidence type="ECO:0000313" key="2">
    <source>
        <dbReference type="EMBL" id="KUL28857.1"/>
    </source>
</evidence>
<keyword evidence="1" id="KW-0812">Transmembrane</keyword>
<evidence type="ECO:0000313" key="3">
    <source>
        <dbReference type="Proteomes" id="UP000053244"/>
    </source>
</evidence>
<gene>
    <name evidence="2" type="ORF">ADL15_30630</name>
</gene>
<evidence type="ECO:0000256" key="1">
    <source>
        <dbReference type="SAM" id="Phobius"/>
    </source>
</evidence>
<keyword evidence="1" id="KW-0472">Membrane</keyword>
<reference evidence="2 3" key="1">
    <citation type="submission" date="2015-10" db="EMBL/GenBank/DDBJ databases">
        <authorList>
            <person name="Gilbert D.G."/>
        </authorList>
    </citation>
    <scope>NUCLEOTIDE SEQUENCE [LARGE SCALE GENOMIC DNA]</scope>
    <source>
        <strain evidence="2 3">NRRL B-16712</strain>
    </source>
</reference>